<evidence type="ECO:0000259" key="4">
    <source>
        <dbReference type="PROSITE" id="PS50043"/>
    </source>
</evidence>
<protein>
    <submittedName>
        <fullName evidence="6">Response regulator transcription factor</fullName>
    </submittedName>
</protein>
<dbReference type="GO" id="GO:0006355">
    <property type="term" value="P:regulation of DNA-templated transcription"/>
    <property type="evidence" value="ECO:0007669"/>
    <property type="project" value="InterPro"/>
</dbReference>
<dbReference type="InterPro" id="IPR058245">
    <property type="entry name" value="NreC/VraR/RcsB-like_REC"/>
</dbReference>
<dbReference type="OrthoDB" id="8585266at2"/>
<dbReference type="Proteomes" id="UP000295727">
    <property type="component" value="Chromosome 1"/>
</dbReference>
<dbReference type="InterPro" id="IPR000792">
    <property type="entry name" value="Tscrpt_reg_LuxR_C"/>
</dbReference>
<dbReference type="GO" id="GO:0003677">
    <property type="term" value="F:DNA binding"/>
    <property type="evidence" value="ECO:0007669"/>
    <property type="project" value="UniProtKB-KW"/>
</dbReference>
<dbReference type="Pfam" id="PF00072">
    <property type="entry name" value="Response_reg"/>
    <property type="match status" value="1"/>
</dbReference>
<evidence type="ECO:0000259" key="5">
    <source>
        <dbReference type="PROSITE" id="PS50110"/>
    </source>
</evidence>
<dbReference type="Gene3D" id="1.10.10.10">
    <property type="entry name" value="Winged helix-like DNA-binding domain superfamily/Winged helix DNA-binding domain"/>
    <property type="match status" value="1"/>
</dbReference>
<dbReference type="PROSITE" id="PS50043">
    <property type="entry name" value="HTH_LUXR_2"/>
    <property type="match status" value="1"/>
</dbReference>
<evidence type="ECO:0000313" key="7">
    <source>
        <dbReference type="Proteomes" id="UP000295727"/>
    </source>
</evidence>
<organism evidence="6 7">
    <name type="scientific">Paraburkholderia pallida</name>
    <dbReference type="NCBI Taxonomy" id="2547399"/>
    <lineage>
        <taxon>Bacteria</taxon>
        <taxon>Pseudomonadati</taxon>
        <taxon>Pseudomonadota</taxon>
        <taxon>Betaproteobacteria</taxon>
        <taxon>Burkholderiales</taxon>
        <taxon>Burkholderiaceae</taxon>
        <taxon>Paraburkholderia</taxon>
    </lineage>
</organism>
<feature type="modified residue" description="4-aspartylphosphate" evidence="3">
    <location>
        <position position="111"/>
    </location>
</feature>
<dbReference type="PRINTS" id="PR00038">
    <property type="entry name" value="HTHLUXR"/>
</dbReference>
<feature type="domain" description="HTH luxR-type" evidence="4">
    <location>
        <begin position="206"/>
        <end position="271"/>
    </location>
</feature>
<dbReference type="InterPro" id="IPR001789">
    <property type="entry name" value="Sig_transdc_resp-reg_receiver"/>
</dbReference>
<keyword evidence="2" id="KW-0238">DNA-binding</keyword>
<dbReference type="EMBL" id="CP038148">
    <property type="protein sequence ID" value="QBQ95830.1"/>
    <property type="molecule type" value="Genomic_DNA"/>
</dbReference>
<dbReference type="Pfam" id="PF00196">
    <property type="entry name" value="GerE"/>
    <property type="match status" value="1"/>
</dbReference>
<dbReference type="InterPro" id="IPR036388">
    <property type="entry name" value="WH-like_DNA-bd_sf"/>
</dbReference>
<dbReference type="KEGG" id="ppai:E1956_00660"/>
<dbReference type="Gene3D" id="3.40.50.2300">
    <property type="match status" value="1"/>
</dbReference>
<accession>A0A4P7CJJ8</accession>
<proteinExistence type="predicted"/>
<evidence type="ECO:0000256" key="2">
    <source>
        <dbReference type="ARBA" id="ARBA00023125"/>
    </source>
</evidence>
<dbReference type="InterPro" id="IPR011006">
    <property type="entry name" value="CheY-like_superfamily"/>
</dbReference>
<dbReference type="InterPro" id="IPR016032">
    <property type="entry name" value="Sig_transdc_resp-reg_C-effctor"/>
</dbReference>
<dbReference type="SUPFAM" id="SSF52172">
    <property type="entry name" value="CheY-like"/>
    <property type="match status" value="1"/>
</dbReference>
<dbReference type="PROSITE" id="PS50110">
    <property type="entry name" value="RESPONSE_REGULATORY"/>
    <property type="match status" value="1"/>
</dbReference>
<dbReference type="SMART" id="SM00448">
    <property type="entry name" value="REC"/>
    <property type="match status" value="1"/>
</dbReference>
<dbReference type="InterPro" id="IPR039420">
    <property type="entry name" value="WalR-like"/>
</dbReference>
<dbReference type="SMART" id="SM00421">
    <property type="entry name" value="HTH_LUXR"/>
    <property type="match status" value="1"/>
</dbReference>
<name>A0A4P7CJJ8_9BURK</name>
<gene>
    <name evidence="6" type="ORF">E1956_00660</name>
</gene>
<reference evidence="6 7" key="1">
    <citation type="submission" date="2019-03" db="EMBL/GenBank/DDBJ databases">
        <title>Paraburkholderia sp. 7MH5, isolated from subtropical forest soil.</title>
        <authorList>
            <person name="Gao Z.-H."/>
            <person name="Qiu L.-H."/>
        </authorList>
    </citation>
    <scope>NUCLEOTIDE SEQUENCE [LARGE SCALE GENOMIC DNA]</scope>
    <source>
        <strain evidence="6 7">7MH5</strain>
    </source>
</reference>
<dbReference type="CDD" id="cd17535">
    <property type="entry name" value="REC_NarL-like"/>
    <property type="match status" value="1"/>
</dbReference>
<feature type="domain" description="Response regulatory" evidence="5">
    <location>
        <begin position="60"/>
        <end position="180"/>
    </location>
</feature>
<keyword evidence="7" id="KW-1185">Reference proteome</keyword>
<keyword evidence="1 3" id="KW-0597">Phosphoprotein</keyword>
<evidence type="ECO:0000313" key="6">
    <source>
        <dbReference type="EMBL" id="QBQ95830.1"/>
    </source>
</evidence>
<dbReference type="GO" id="GO:0000160">
    <property type="term" value="P:phosphorelay signal transduction system"/>
    <property type="evidence" value="ECO:0007669"/>
    <property type="project" value="InterPro"/>
</dbReference>
<evidence type="ECO:0000256" key="1">
    <source>
        <dbReference type="ARBA" id="ARBA00022553"/>
    </source>
</evidence>
<dbReference type="CDD" id="cd06170">
    <property type="entry name" value="LuxR_C_like"/>
    <property type="match status" value="1"/>
</dbReference>
<dbReference type="AlphaFoldDB" id="A0A4P7CJJ8"/>
<dbReference type="SUPFAM" id="SSF46894">
    <property type="entry name" value="C-terminal effector domain of the bipartite response regulators"/>
    <property type="match status" value="1"/>
</dbReference>
<evidence type="ECO:0000256" key="3">
    <source>
        <dbReference type="PROSITE-ProRule" id="PRU00169"/>
    </source>
</evidence>
<dbReference type="PANTHER" id="PTHR43214:SF17">
    <property type="entry name" value="TRANSCRIPTIONAL REGULATORY PROTEIN RCSB"/>
    <property type="match status" value="1"/>
</dbReference>
<dbReference type="PANTHER" id="PTHR43214">
    <property type="entry name" value="TWO-COMPONENT RESPONSE REGULATOR"/>
    <property type="match status" value="1"/>
</dbReference>
<sequence>MVPRANAGRHRAAMCTAFARILTRSPIYLTHITPIWTDATPDLGRVTRLRSEFQGMIMRRIGLADDHPIIMDALETALLEAGEFEIAFKVRTGEQLLDALRTCPCEYVVTDYSMTQGAPGGDGLALIERVLRQFAPLRLVVFTMLSNPALCGQLAQLGVHGIVSKNDERHEVLRALRAIEAGARLPWRSPSLRGWLHEPLKSLKPACKNLAALSQRELDVVRLFAQGQTLDEIAANLQRAKSTVATHKQNAMHKLGIANNADLICYAYDVGIVR</sequence>